<gene>
    <name evidence="2" type="ORF">dnl_06430</name>
</gene>
<sequence>MKIKELHLINVGPLDQSFVFKDEWQGDVHNQILFSGPNGSGKTIILQTIAILWDAFGYWLDHRKITPPSSPVNQCIKQGQSAAMVLTECPGFNEPVIIFYGDFFLLKDISQKPVSKQWIGEAIGGSEHGMKRYLGMTDELFYNWAEARKKMILTFDKADIPNLIWLDAEQRRWVTPKRNLGKHLPENSDLRWLVTYQATEDWKGQLEASLINLKITNPHPYHQAIRDLNDFLYDKEIDPKIKPGENRLQVKIKNKRGKTHSIDELSAGEHQVMIQLYMVSRWLEHGGIVLIDEPDLFLHPSLIPGFMAKLESLVKERNGQLIITSHNSDIWKRYERKGLRVKLGGEV</sequence>
<evidence type="ECO:0000259" key="1">
    <source>
        <dbReference type="Pfam" id="PF13304"/>
    </source>
</evidence>
<dbReference type="EMBL" id="CP061799">
    <property type="protein sequence ID" value="QTA78422.1"/>
    <property type="molecule type" value="Genomic_DNA"/>
</dbReference>
<protein>
    <submittedName>
        <fullName evidence="2">ABC transporter, ATP-binding protein</fullName>
    </submittedName>
</protein>
<accession>A0A975B417</accession>
<dbReference type="Pfam" id="PF13304">
    <property type="entry name" value="AAA_21"/>
    <property type="match status" value="1"/>
</dbReference>
<organism evidence="2 3">
    <name type="scientific">Desulfonema limicola</name>
    <dbReference type="NCBI Taxonomy" id="45656"/>
    <lineage>
        <taxon>Bacteria</taxon>
        <taxon>Pseudomonadati</taxon>
        <taxon>Thermodesulfobacteriota</taxon>
        <taxon>Desulfobacteria</taxon>
        <taxon>Desulfobacterales</taxon>
        <taxon>Desulfococcaceae</taxon>
        <taxon>Desulfonema</taxon>
    </lineage>
</organism>
<dbReference type="KEGG" id="dli:dnl_06430"/>
<dbReference type="InterPro" id="IPR027417">
    <property type="entry name" value="P-loop_NTPase"/>
</dbReference>
<keyword evidence="2" id="KW-0067">ATP-binding</keyword>
<dbReference type="SUPFAM" id="SSF52540">
    <property type="entry name" value="P-loop containing nucleoside triphosphate hydrolases"/>
    <property type="match status" value="1"/>
</dbReference>
<dbReference type="AlphaFoldDB" id="A0A975B417"/>
<dbReference type="Proteomes" id="UP000663720">
    <property type="component" value="Chromosome"/>
</dbReference>
<feature type="domain" description="ATPase AAA-type core" evidence="1">
    <location>
        <begin position="36"/>
        <end position="327"/>
    </location>
</feature>
<dbReference type="Gene3D" id="3.40.50.300">
    <property type="entry name" value="P-loop containing nucleotide triphosphate hydrolases"/>
    <property type="match status" value="2"/>
</dbReference>
<dbReference type="InterPro" id="IPR003959">
    <property type="entry name" value="ATPase_AAA_core"/>
</dbReference>
<evidence type="ECO:0000313" key="2">
    <source>
        <dbReference type="EMBL" id="QTA78422.1"/>
    </source>
</evidence>
<dbReference type="InterPro" id="IPR051396">
    <property type="entry name" value="Bact_Antivir_Def_Nuclease"/>
</dbReference>
<reference evidence="2" key="1">
    <citation type="journal article" date="2021" name="Microb. Physiol.">
        <title>Proteogenomic Insights into the Physiology of Marine, Sulfate-Reducing, Filamentous Desulfonema limicola and Desulfonema magnum.</title>
        <authorList>
            <person name="Schnaars V."/>
            <person name="Wohlbrand L."/>
            <person name="Scheve S."/>
            <person name="Hinrichs C."/>
            <person name="Reinhardt R."/>
            <person name="Rabus R."/>
        </authorList>
    </citation>
    <scope>NUCLEOTIDE SEQUENCE</scope>
    <source>
        <strain evidence="2">5ac10</strain>
    </source>
</reference>
<dbReference type="PANTHER" id="PTHR43581:SF2">
    <property type="entry name" value="EXCINUCLEASE ATPASE SUBUNIT"/>
    <property type="match status" value="1"/>
</dbReference>
<evidence type="ECO:0000313" key="3">
    <source>
        <dbReference type="Proteomes" id="UP000663720"/>
    </source>
</evidence>
<keyword evidence="3" id="KW-1185">Reference proteome</keyword>
<keyword evidence="2" id="KW-0547">Nucleotide-binding</keyword>
<dbReference type="PANTHER" id="PTHR43581">
    <property type="entry name" value="ATP/GTP PHOSPHATASE"/>
    <property type="match status" value="1"/>
</dbReference>
<dbReference type="RefSeq" id="WP_207690280.1">
    <property type="nucleotide sequence ID" value="NZ_CP061799.1"/>
</dbReference>
<dbReference type="GO" id="GO:0016887">
    <property type="term" value="F:ATP hydrolysis activity"/>
    <property type="evidence" value="ECO:0007669"/>
    <property type="project" value="InterPro"/>
</dbReference>
<name>A0A975B417_9BACT</name>
<proteinExistence type="predicted"/>
<dbReference type="GO" id="GO:0005524">
    <property type="term" value="F:ATP binding"/>
    <property type="evidence" value="ECO:0007669"/>
    <property type="project" value="UniProtKB-KW"/>
</dbReference>